<comment type="caution">
    <text evidence="1">The sequence shown here is derived from an EMBL/GenBank/DDBJ whole genome shotgun (WGS) entry which is preliminary data.</text>
</comment>
<name>A0ABD0MFD5_CIRMR</name>
<evidence type="ECO:0000313" key="2">
    <source>
        <dbReference type="Proteomes" id="UP001529510"/>
    </source>
</evidence>
<gene>
    <name evidence="1" type="ORF">M9458_055777</name>
</gene>
<feature type="non-terminal residue" evidence="1">
    <location>
        <position position="104"/>
    </location>
</feature>
<protein>
    <submittedName>
        <fullName evidence="1">Uncharacterized protein</fullName>
    </submittedName>
</protein>
<sequence length="104" mass="11242">NLQQPSIFHSVLDGLFVMGSKGPLIATGHSFTIIYSTESQYPLFTCSEGQTSPGVSQLSVTPPPSPFLRQIIHMRETTVVFMKSVSPHAPSVHLPLNCSSSLSQ</sequence>
<reference evidence="1 2" key="1">
    <citation type="submission" date="2024-05" db="EMBL/GenBank/DDBJ databases">
        <title>Genome sequencing and assembly of Indian major carp, Cirrhinus mrigala (Hamilton, 1822).</title>
        <authorList>
            <person name="Mohindra V."/>
            <person name="Chowdhury L.M."/>
            <person name="Lal K."/>
            <person name="Jena J.K."/>
        </authorList>
    </citation>
    <scope>NUCLEOTIDE SEQUENCE [LARGE SCALE GENOMIC DNA]</scope>
    <source>
        <strain evidence="1">CM1030</strain>
        <tissue evidence="1">Blood</tissue>
    </source>
</reference>
<evidence type="ECO:0000313" key="1">
    <source>
        <dbReference type="EMBL" id="KAL0148973.1"/>
    </source>
</evidence>
<dbReference type="Proteomes" id="UP001529510">
    <property type="component" value="Unassembled WGS sequence"/>
</dbReference>
<keyword evidence="2" id="KW-1185">Reference proteome</keyword>
<organism evidence="1 2">
    <name type="scientific">Cirrhinus mrigala</name>
    <name type="common">Mrigala</name>
    <dbReference type="NCBI Taxonomy" id="683832"/>
    <lineage>
        <taxon>Eukaryota</taxon>
        <taxon>Metazoa</taxon>
        <taxon>Chordata</taxon>
        <taxon>Craniata</taxon>
        <taxon>Vertebrata</taxon>
        <taxon>Euteleostomi</taxon>
        <taxon>Actinopterygii</taxon>
        <taxon>Neopterygii</taxon>
        <taxon>Teleostei</taxon>
        <taxon>Ostariophysi</taxon>
        <taxon>Cypriniformes</taxon>
        <taxon>Cyprinidae</taxon>
        <taxon>Labeoninae</taxon>
        <taxon>Labeonini</taxon>
        <taxon>Cirrhinus</taxon>
    </lineage>
</organism>
<proteinExistence type="predicted"/>
<feature type="non-terminal residue" evidence="1">
    <location>
        <position position="1"/>
    </location>
</feature>
<dbReference type="AlphaFoldDB" id="A0ABD0MFD5"/>
<dbReference type="EMBL" id="JAMKFB020000562">
    <property type="protein sequence ID" value="KAL0148973.1"/>
    <property type="molecule type" value="Genomic_DNA"/>
</dbReference>
<accession>A0ABD0MFD5</accession>